<sequence length="419" mass="47160">MVDTSGLKLGQIQSGLGRDFDMDWNLINNSDDHIVPVDRQKASEMICNDHKVPSPDAWLQQGVNKRIKRCSSNWISTSFSEPWGSENKTPNLDMESLYSELYGESISNQEGSSHTEDESLLSYLDDEDFSKTSQLKLNEDPPIHGIYGNLSWVNYKVGKFGDLPENELSDEGSDYQLENQWEDDQPPRRMPQIGSSSFINPSLEVDLPGIETFLQSPEQLNGPECSLRAYEKLLEEMFIDPLSFVKESSSTDISNHLKTSDAPSAADLRSSDWEEDSKQEACSHGLAGCYEREEGPLIVKGPVFTSVTHTGMNEFHMEQPKLEEEESSAELVLQELEAVITQLNPNARIFFRDALYRMVAISKQQISRKEGTNTKPIMDRSCPSLTCTGSSRYGIFLVYEFVHFYIVFVGKACNDPCGL</sequence>
<dbReference type="EMBL" id="KI395058">
    <property type="protein sequence ID" value="ERM99133.1"/>
    <property type="molecule type" value="Genomic_DNA"/>
</dbReference>
<gene>
    <name evidence="2" type="ORF">AMTR_s00101p00159320</name>
</gene>
<dbReference type="OMA" id="SEMICND"/>
<accession>W1NUZ8</accession>
<organism evidence="2 3">
    <name type="scientific">Amborella trichopoda</name>
    <dbReference type="NCBI Taxonomy" id="13333"/>
    <lineage>
        <taxon>Eukaryota</taxon>
        <taxon>Viridiplantae</taxon>
        <taxon>Streptophyta</taxon>
        <taxon>Embryophyta</taxon>
        <taxon>Tracheophyta</taxon>
        <taxon>Spermatophyta</taxon>
        <taxon>Magnoliopsida</taxon>
        <taxon>Amborellales</taxon>
        <taxon>Amborellaceae</taxon>
        <taxon>Amborella</taxon>
    </lineage>
</organism>
<evidence type="ECO:0000256" key="1">
    <source>
        <dbReference type="SAM" id="MobiDB-lite"/>
    </source>
</evidence>
<evidence type="ECO:0000313" key="2">
    <source>
        <dbReference type="EMBL" id="ERM99133.1"/>
    </source>
</evidence>
<protein>
    <recommendedName>
        <fullName evidence="4">Protein LNK3</fullName>
    </recommendedName>
</protein>
<dbReference type="Proteomes" id="UP000017836">
    <property type="component" value="Unassembled WGS sequence"/>
</dbReference>
<name>W1NUZ8_AMBTC</name>
<dbReference type="GO" id="GO:0006355">
    <property type="term" value="P:regulation of DNA-templated transcription"/>
    <property type="evidence" value="ECO:0007669"/>
    <property type="project" value="InterPro"/>
</dbReference>
<dbReference type="GO" id="GO:0007623">
    <property type="term" value="P:circadian rhythm"/>
    <property type="evidence" value="ECO:0007669"/>
    <property type="project" value="InterPro"/>
</dbReference>
<dbReference type="PANTHER" id="PTHR33334">
    <property type="entry name" value="PROTEIN LNK1"/>
    <property type="match status" value="1"/>
</dbReference>
<proteinExistence type="predicted"/>
<dbReference type="HOGENOM" id="CLU_656134_0_0_1"/>
<keyword evidence="3" id="KW-1185">Reference proteome</keyword>
<evidence type="ECO:0000313" key="3">
    <source>
        <dbReference type="Proteomes" id="UP000017836"/>
    </source>
</evidence>
<dbReference type="Gramene" id="ERM99133">
    <property type="protein sequence ID" value="ERM99133"/>
    <property type="gene ID" value="AMTR_s00101p00159320"/>
</dbReference>
<evidence type="ECO:0008006" key="4">
    <source>
        <dbReference type="Google" id="ProtNLM"/>
    </source>
</evidence>
<dbReference type="InterPro" id="IPR039928">
    <property type="entry name" value="LNK"/>
</dbReference>
<dbReference type="PANTHER" id="PTHR33334:SF5">
    <property type="entry name" value="PROTEIN LNK2"/>
    <property type="match status" value="1"/>
</dbReference>
<feature type="region of interest" description="Disordered" evidence="1">
    <location>
        <begin position="253"/>
        <end position="276"/>
    </location>
</feature>
<dbReference type="AlphaFoldDB" id="W1NUZ8"/>
<reference evidence="3" key="1">
    <citation type="journal article" date="2013" name="Science">
        <title>The Amborella genome and the evolution of flowering plants.</title>
        <authorList>
            <consortium name="Amborella Genome Project"/>
        </authorList>
    </citation>
    <scope>NUCLEOTIDE SEQUENCE [LARGE SCALE GENOMIC DNA]</scope>
</reference>